<organism evidence="1 2">
    <name type="scientific">Algicella marina</name>
    <dbReference type="NCBI Taxonomy" id="2683284"/>
    <lineage>
        <taxon>Bacteria</taxon>
        <taxon>Pseudomonadati</taxon>
        <taxon>Pseudomonadota</taxon>
        <taxon>Alphaproteobacteria</taxon>
        <taxon>Rhodobacterales</taxon>
        <taxon>Paracoccaceae</taxon>
        <taxon>Algicella</taxon>
    </lineage>
</organism>
<sequence>MPILIGDGTDPIVINDPDLDFKLITGALLDTGTSDAFFVTADDATITIDGTVLSEDDGVDGGGNRLLLHVGTNGVVNVGSDGLRTVGTNATVIVEGTVNAVDQGIEMEGTNGTLLNSGYIFSAEEAVEIATTGATVFNSGTIESTNTAFDVNGGNAVITNTGTIIGGSEAMDFSDVAAESSITFFNSGTVESTFGPRAILGSAGRDFIFNTGTLDGNVALGGGNDVFDGRGGTVIGTVYGQGGSDTIYAGAGGGEINGGGGGDRLIGGAGEDILAGASGADVLRGNGGNDDLRGGGGDDLMFGGAGSDFLKGFGDDDIMDGGRGNDNLNGGAGDDTFVFQLNAGDDRIFAWENGADVIDLSAYELGSIFDVSAAITDVGADAVVDLSALGGNGSITIVGQAGNIDAFDFIVNDDLILVLA</sequence>
<dbReference type="RefSeq" id="WP_161861729.1">
    <property type="nucleotide sequence ID" value="NZ_CP046620.1"/>
</dbReference>
<dbReference type="PRINTS" id="PR00313">
    <property type="entry name" value="CABNDNGRPT"/>
</dbReference>
<dbReference type="Gene3D" id="2.150.10.10">
    <property type="entry name" value="Serralysin-like metalloprotease, C-terminal"/>
    <property type="match status" value="2"/>
</dbReference>
<proteinExistence type="predicted"/>
<evidence type="ECO:0000313" key="1">
    <source>
        <dbReference type="EMBL" id="QHQ35164.1"/>
    </source>
</evidence>
<dbReference type="SUPFAM" id="SSF51120">
    <property type="entry name" value="beta-Roll"/>
    <property type="match status" value="1"/>
</dbReference>
<dbReference type="InterPro" id="IPR001343">
    <property type="entry name" value="Hemolysn_Ca-bd"/>
</dbReference>
<gene>
    <name evidence="1" type="ORF">GO499_08110</name>
</gene>
<dbReference type="EMBL" id="CP046620">
    <property type="protein sequence ID" value="QHQ35164.1"/>
    <property type="molecule type" value="Genomic_DNA"/>
</dbReference>
<dbReference type="Pfam" id="PF00353">
    <property type="entry name" value="HemolysinCabind"/>
    <property type="match status" value="3"/>
</dbReference>
<accession>A0A6P1SWW4</accession>
<protein>
    <recommendedName>
        <fullName evidence="3">Calcium-binding protein</fullName>
    </recommendedName>
</protein>
<evidence type="ECO:0008006" key="3">
    <source>
        <dbReference type="Google" id="ProtNLM"/>
    </source>
</evidence>
<dbReference type="KEGG" id="amaq:GO499_08110"/>
<dbReference type="InterPro" id="IPR011049">
    <property type="entry name" value="Serralysin-like_metalloprot_C"/>
</dbReference>
<dbReference type="Proteomes" id="UP000464495">
    <property type="component" value="Chromosome"/>
</dbReference>
<keyword evidence="2" id="KW-1185">Reference proteome</keyword>
<name>A0A6P1SWW4_9RHOB</name>
<reference evidence="1 2" key="1">
    <citation type="submission" date="2019-12" db="EMBL/GenBank/DDBJ databases">
        <title>Complete genome sequence of Algicella marina strain 9Alg 56(T) isolated from the red alga Tichocarpus crinitus.</title>
        <authorList>
            <person name="Kim S.-G."/>
            <person name="Nedashkovskaya O.I."/>
        </authorList>
    </citation>
    <scope>NUCLEOTIDE SEQUENCE [LARGE SCALE GENOMIC DNA]</scope>
    <source>
        <strain evidence="1 2">9Alg 56</strain>
    </source>
</reference>
<dbReference type="GO" id="GO:0005509">
    <property type="term" value="F:calcium ion binding"/>
    <property type="evidence" value="ECO:0007669"/>
    <property type="project" value="InterPro"/>
</dbReference>
<dbReference type="AlphaFoldDB" id="A0A6P1SWW4"/>
<evidence type="ECO:0000313" key="2">
    <source>
        <dbReference type="Proteomes" id="UP000464495"/>
    </source>
</evidence>